<keyword evidence="9" id="KW-1185">Reference proteome</keyword>
<feature type="transmembrane region" description="Helical" evidence="7">
    <location>
        <begin position="852"/>
        <end position="870"/>
    </location>
</feature>
<gene>
    <name evidence="8" type="ORF">MKW98_020798</name>
</gene>
<feature type="transmembrane region" description="Helical" evidence="7">
    <location>
        <begin position="816"/>
        <end position="840"/>
    </location>
</feature>
<evidence type="ECO:0000256" key="3">
    <source>
        <dbReference type="ARBA" id="ARBA00022448"/>
    </source>
</evidence>
<sequence length="973" mass="107848">MRETNQVRESLLCHDSSPQLVHRNPPSSSLILRLYLGHFLARWGARMWEFSVGLYMINIWPDSLLLTAVYGVVEASSTALFGPIIGKLVNRLTYVQVLRLWLLTQNLSFIVAGITVTWLLVHSGLRLSGFALFISLVVLTNVSGAMGTLSTLAGTILVEREWVIVIANGEPPEVLTNMNSVIRRIDLSCKLFAPVASGFIISFISLEASAVALALWNIISVWLQYWLLKSVYDGIPALSENDKKRKARFEQKNPVEVSSSISTDTEILLSYKGSSSALEEHSWKQKVIKRLSKVAFFDAWIVYLRQDVVLPGVALSLLYFSVLSFGTLMTATLEWKGIPAYVIGIVRGISATVGIAATLLYPILHTRISTLRTGLWSIWTQWSFLLLCAASVWIQNNNISAWMLMGGVSASRLGLWMFDLSVMQQMQDQVPDSDRCIVGGVQNSLQSILHLLSYVSGIIVSNPKDFGKLTILSVLSTMLAAVLYTFHVYRARFRDEAFSSNITAQDIIITNCIRPNSIQAWPRMWEFSVGLYMMSVWPGSLILTAVYGVVEAASIALFGPIVGQLVDKLTYVQVLRWWMLTQSVSFIVAGVTVTWLLVHSSMINAGFAVCFSLIVLTNVSGAIGVLSTLAGTILVEKEWVIVIAKGEPPKVLSNMNSVIRRIDLSCKLFAPVASGFIISFISVEASAVALALWNVTSVWLQYWLLKSVYDGIPALSESDEKRKARFDQKGQVERNPSMSTDTKVLVSHLGSTSPFKVYSWRQNIERLSKATFLDAWIVYLQQDVLLPGLAVCLLYYNILSFGPLMTATLVWKGIPAYIVGIVRGISAVVGIAATLLYPFLHARISTLRTGLWAIWIQWSFLLLCFASVWIQDSNFSAWMLMAGGATSQIGLYMFDLSVTQQVQDEVPESDRCIVGGVQNSLQSSVNLLSYVMGIIISNPKDFGKLTVLSVLAATLAALLYSFHTYRVRKYLLV</sequence>
<reference evidence="8" key="1">
    <citation type="submission" date="2022-04" db="EMBL/GenBank/DDBJ databases">
        <title>A functionally conserved STORR gene fusion in Papaver species that diverged 16.8 million years ago.</title>
        <authorList>
            <person name="Catania T."/>
        </authorList>
    </citation>
    <scope>NUCLEOTIDE SEQUENCE</scope>
    <source>
        <strain evidence="8">S-188037</strain>
    </source>
</reference>
<feature type="transmembrane region" description="Helical" evidence="7">
    <location>
        <begin position="100"/>
        <end position="121"/>
    </location>
</feature>
<name>A0AAD4TJX0_9MAGN</name>
<feature type="transmembrane region" description="Helical" evidence="7">
    <location>
        <begin position="68"/>
        <end position="88"/>
    </location>
</feature>
<feature type="transmembrane region" description="Helical" evidence="7">
    <location>
        <begin position="577"/>
        <end position="598"/>
    </location>
</feature>
<comment type="subcellular location">
    <subcellularLocation>
        <location evidence="1">Membrane</location>
        <topology evidence="1">Multi-pass membrane protein</topology>
    </subcellularLocation>
</comment>
<dbReference type="SUPFAM" id="SSF103473">
    <property type="entry name" value="MFS general substrate transporter"/>
    <property type="match status" value="2"/>
</dbReference>
<comment type="similarity">
    <text evidence="2">Belongs to the ferroportin (FP) (TC 2.A.100) family. SLC40A subfamily.</text>
</comment>
<dbReference type="InterPro" id="IPR009716">
    <property type="entry name" value="Ferroportin-1"/>
</dbReference>
<dbReference type="Pfam" id="PF06963">
    <property type="entry name" value="FPN1"/>
    <property type="match status" value="2"/>
</dbReference>
<evidence type="ECO:0000256" key="2">
    <source>
        <dbReference type="ARBA" id="ARBA00006279"/>
    </source>
</evidence>
<feature type="transmembrane region" description="Helical" evidence="7">
    <location>
        <begin position="469"/>
        <end position="489"/>
    </location>
</feature>
<feature type="transmembrane region" description="Helical" evidence="7">
    <location>
        <begin position="127"/>
        <end position="152"/>
    </location>
</feature>
<evidence type="ECO:0000256" key="5">
    <source>
        <dbReference type="ARBA" id="ARBA00022989"/>
    </source>
</evidence>
<keyword evidence="4 7" id="KW-0812">Transmembrane</keyword>
<dbReference type="Proteomes" id="UP001202328">
    <property type="component" value="Unassembled WGS sequence"/>
</dbReference>
<feature type="transmembrane region" description="Helical" evidence="7">
    <location>
        <begin position="605"/>
        <end position="630"/>
    </location>
</feature>
<evidence type="ECO:0000256" key="6">
    <source>
        <dbReference type="ARBA" id="ARBA00023136"/>
    </source>
</evidence>
<dbReference type="AlphaFoldDB" id="A0AAD4TJX0"/>
<comment type="caution">
    <text evidence="8">The sequence shown here is derived from an EMBL/GenBank/DDBJ whole genome shotgun (WGS) entry which is preliminary data.</text>
</comment>
<dbReference type="InterPro" id="IPR036259">
    <property type="entry name" value="MFS_trans_sf"/>
</dbReference>
<feature type="transmembrane region" description="Helical" evidence="7">
    <location>
        <begin position="308"/>
        <end position="328"/>
    </location>
</feature>
<keyword evidence="5 7" id="KW-1133">Transmembrane helix</keyword>
<feature type="transmembrane region" description="Helical" evidence="7">
    <location>
        <begin position="340"/>
        <end position="364"/>
    </location>
</feature>
<organism evidence="8 9">
    <name type="scientific">Papaver atlanticum</name>
    <dbReference type="NCBI Taxonomy" id="357466"/>
    <lineage>
        <taxon>Eukaryota</taxon>
        <taxon>Viridiplantae</taxon>
        <taxon>Streptophyta</taxon>
        <taxon>Embryophyta</taxon>
        <taxon>Tracheophyta</taxon>
        <taxon>Spermatophyta</taxon>
        <taxon>Magnoliopsida</taxon>
        <taxon>Ranunculales</taxon>
        <taxon>Papaveraceae</taxon>
        <taxon>Papaveroideae</taxon>
        <taxon>Papaver</taxon>
    </lineage>
</organism>
<evidence type="ECO:0000256" key="1">
    <source>
        <dbReference type="ARBA" id="ARBA00004141"/>
    </source>
</evidence>
<protein>
    <recommendedName>
        <fullName evidence="10">Solute carrier family 40 protein</fullName>
    </recommendedName>
</protein>
<dbReference type="PANTHER" id="PTHR11660">
    <property type="entry name" value="SOLUTE CARRIER FAMILY 40 MEMBER"/>
    <property type="match status" value="1"/>
</dbReference>
<feature type="transmembrane region" description="Helical" evidence="7">
    <location>
        <begin position="531"/>
        <end position="557"/>
    </location>
</feature>
<evidence type="ECO:0000313" key="8">
    <source>
        <dbReference type="EMBL" id="KAI3958156.1"/>
    </source>
</evidence>
<accession>A0AAD4TJX0</accession>
<feature type="transmembrane region" description="Helical" evidence="7">
    <location>
        <begin position="401"/>
        <end position="418"/>
    </location>
</feature>
<evidence type="ECO:0000256" key="7">
    <source>
        <dbReference type="SAM" id="Phobius"/>
    </source>
</evidence>
<evidence type="ECO:0000313" key="9">
    <source>
        <dbReference type="Proteomes" id="UP001202328"/>
    </source>
</evidence>
<dbReference type="EMBL" id="JAJJMB010001184">
    <property type="protein sequence ID" value="KAI3958156.1"/>
    <property type="molecule type" value="Genomic_DNA"/>
</dbReference>
<dbReference type="GO" id="GO:0005381">
    <property type="term" value="F:iron ion transmembrane transporter activity"/>
    <property type="evidence" value="ECO:0007669"/>
    <property type="project" value="InterPro"/>
</dbReference>
<dbReference type="CDD" id="cd17480">
    <property type="entry name" value="MFS_SLC40A1_like"/>
    <property type="match status" value="2"/>
</dbReference>
<evidence type="ECO:0000256" key="4">
    <source>
        <dbReference type="ARBA" id="ARBA00022692"/>
    </source>
</evidence>
<feature type="transmembrane region" description="Helical" evidence="7">
    <location>
        <begin position="376"/>
        <end position="394"/>
    </location>
</feature>
<feature type="transmembrane region" description="Helical" evidence="7">
    <location>
        <begin position="776"/>
        <end position="796"/>
    </location>
</feature>
<evidence type="ECO:0008006" key="10">
    <source>
        <dbReference type="Google" id="ProtNLM"/>
    </source>
</evidence>
<feature type="transmembrane region" description="Helical" evidence="7">
    <location>
        <begin position="942"/>
        <end position="962"/>
    </location>
</feature>
<dbReference type="GO" id="GO:0016020">
    <property type="term" value="C:membrane"/>
    <property type="evidence" value="ECO:0007669"/>
    <property type="project" value="UniProtKB-SubCell"/>
</dbReference>
<dbReference type="Gene3D" id="1.20.1250.20">
    <property type="entry name" value="MFS general substrate transporter like domains"/>
    <property type="match status" value="2"/>
</dbReference>
<keyword evidence="6 7" id="KW-0472">Membrane</keyword>
<feature type="transmembrane region" description="Helical" evidence="7">
    <location>
        <begin position="191"/>
        <end position="219"/>
    </location>
</feature>
<feature type="transmembrane region" description="Helical" evidence="7">
    <location>
        <begin position="668"/>
        <end position="693"/>
    </location>
</feature>
<proteinExistence type="inferred from homology"/>
<dbReference type="PANTHER" id="PTHR11660:SF57">
    <property type="entry name" value="SOLUTE CARRIER FAMILY 40 MEMBER"/>
    <property type="match status" value="1"/>
</dbReference>
<keyword evidence="3" id="KW-0813">Transport</keyword>